<accession>A0A1J5SU05</accession>
<dbReference type="GO" id="GO:0007165">
    <property type="term" value="P:signal transduction"/>
    <property type="evidence" value="ECO:0007669"/>
    <property type="project" value="InterPro"/>
</dbReference>
<feature type="domain" description="TIR" evidence="1">
    <location>
        <begin position="215"/>
        <end position="349"/>
    </location>
</feature>
<dbReference type="Gene3D" id="3.40.50.10140">
    <property type="entry name" value="Toll/interleukin-1 receptor homology (TIR) domain"/>
    <property type="match status" value="1"/>
</dbReference>
<gene>
    <name evidence="2" type="ORF">GALL_126580</name>
</gene>
<organism evidence="2">
    <name type="scientific">mine drainage metagenome</name>
    <dbReference type="NCBI Taxonomy" id="410659"/>
    <lineage>
        <taxon>unclassified sequences</taxon>
        <taxon>metagenomes</taxon>
        <taxon>ecological metagenomes</taxon>
    </lineage>
</organism>
<proteinExistence type="predicted"/>
<dbReference type="PROSITE" id="PS50104">
    <property type="entry name" value="TIR"/>
    <property type="match status" value="1"/>
</dbReference>
<evidence type="ECO:0000259" key="1">
    <source>
        <dbReference type="PROSITE" id="PS50104"/>
    </source>
</evidence>
<dbReference type="InterPro" id="IPR035897">
    <property type="entry name" value="Toll_tir_struct_dom_sf"/>
</dbReference>
<name>A0A1J5SU05_9ZZZZ</name>
<sequence>MQLILDFLWSEWTTTTKWPKCRLVQAKFGKSLIKDIELNLNDAYMLQCEPSHDPTYELRLFGAVSTSSGEQLLRLLAGFTEFLTAAFNVNPGREESFKSDEIAKFLKLSPDETADLGRILSFHVFDMMNMGHAKSYEWWECGIPGGFADIAEPGDPVQKLERVLVHRYQPRYPVNIDDRNAVLAQMPQPAFREPVLGILGLGREEDQDGPVSLQASPEVFVSHSAKDMDMADALLQLLTAALGLKRGKIRCTSVDGSKLPLAADTDEQLRSEIRDCRIFLALLTPASLQSTYVLFELGARWGGESYLAGLFARGASGATLKGPMSRLNVLNAHNEADLHSFVGDLAKKMQLPSPKPGEYLRELKQLCVLSRAGDPLVQYEGKRVKARGQQNREQYFVYKGYTHYLEPDAAQVCESARIPYTPVEPEDLAVLCGKLDDSLGTLQMKAILKELGLLGER</sequence>
<dbReference type="SUPFAM" id="SSF52200">
    <property type="entry name" value="Toll/Interleukin receptor TIR domain"/>
    <property type="match status" value="1"/>
</dbReference>
<dbReference type="EMBL" id="MLJW01000052">
    <property type="protein sequence ID" value="OIR05100.1"/>
    <property type="molecule type" value="Genomic_DNA"/>
</dbReference>
<comment type="caution">
    <text evidence="2">The sequence shown here is derived from an EMBL/GenBank/DDBJ whole genome shotgun (WGS) entry which is preliminary data.</text>
</comment>
<reference evidence="2" key="1">
    <citation type="submission" date="2016-10" db="EMBL/GenBank/DDBJ databases">
        <title>Sequence of Gallionella enrichment culture.</title>
        <authorList>
            <person name="Poehlein A."/>
            <person name="Muehling M."/>
            <person name="Daniel R."/>
        </authorList>
    </citation>
    <scope>NUCLEOTIDE SEQUENCE</scope>
</reference>
<protein>
    <recommendedName>
        <fullName evidence="1">TIR domain-containing protein</fullName>
    </recommendedName>
</protein>
<dbReference type="Pfam" id="PF13676">
    <property type="entry name" value="TIR_2"/>
    <property type="match status" value="1"/>
</dbReference>
<dbReference type="InterPro" id="IPR000157">
    <property type="entry name" value="TIR_dom"/>
</dbReference>
<evidence type="ECO:0000313" key="2">
    <source>
        <dbReference type="EMBL" id="OIR05100.1"/>
    </source>
</evidence>
<dbReference type="AlphaFoldDB" id="A0A1J5SU05"/>